<dbReference type="EMBL" id="JAIWYP010000008">
    <property type="protein sequence ID" value="KAH3786252.1"/>
    <property type="molecule type" value="Genomic_DNA"/>
</dbReference>
<organism evidence="1 2">
    <name type="scientific">Dreissena polymorpha</name>
    <name type="common">Zebra mussel</name>
    <name type="synonym">Mytilus polymorpha</name>
    <dbReference type="NCBI Taxonomy" id="45954"/>
    <lineage>
        <taxon>Eukaryota</taxon>
        <taxon>Metazoa</taxon>
        <taxon>Spiralia</taxon>
        <taxon>Lophotrochozoa</taxon>
        <taxon>Mollusca</taxon>
        <taxon>Bivalvia</taxon>
        <taxon>Autobranchia</taxon>
        <taxon>Heteroconchia</taxon>
        <taxon>Euheterodonta</taxon>
        <taxon>Imparidentia</taxon>
        <taxon>Neoheterodontei</taxon>
        <taxon>Myida</taxon>
        <taxon>Dreissenoidea</taxon>
        <taxon>Dreissenidae</taxon>
        <taxon>Dreissena</taxon>
    </lineage>
</organism>
<keyword evidence="2" id="KW-1185">Reference proteome</keyword>
<accession>A0A9D4EU29</accession>
<comment type="caution">
    <text evidence="1">The sequence shown here is derived from an EMBL/GenBank/DDBJ whole genome shotgun (WGS) entry which is preliminary data.</text>
</comment>
<sequence length="65" mass="7454">MVQTIAAIELYHAQREVANYLELAYLNLADHPDVAREVPIIFFVHKSESKLVYVSLENCNISTYV</sequence>
<dbReference type="AlphaFoldDB" id="A0A9D4EU29"/>
<reference evidence="1" key="1">
    <citation type="journal article" date="2019" name="bioRxiv">
        <title>The Genome of the Zebra Mussel, Dreissena polymorpha: A Resource for Invasive Species Research.</title>
        <authorList>
            <person name="McCartney M.A."/>
            <person name="Auch B."/>
            <person name="Kono T."/>
            <person name="Mallez S."/>
            <person name="Zhang Y."/>
            <person name="Obille A."/>
            <person name="Becker A."/>
            <person name="Abrahante J.E."/>
            <person name="Garbe J."/>
            <person name="Badalamenti J.P."/>
            <person name="Herman A."/>
            <person name="Mangelson H."/>
            <person name="Liachko I."/>
            <person name="Sullivan S."/>
            <person name="Sone E.D."/>
            <person name="Koren S."/>
            <person name="Silverstein K.A.T."/>
            <person name="Beckman K.B."/>
            <person name="Gohl D.M."/>
        </authorList>
    </citation>
    <scope>NUCLEOTIDE SEQUENCE</scope>
    <source>
        <strain evidence="1">Duluth1</strain>
        <tissue evidence="1">Whole animal</tissue>
    </source>
</reference>
<name>A0A9D4EU29_DREPO</name>
<reference evidence="1" key="2">
    <citation type="submission" date="2020-11" db="EMBL/GenBank/DDBJ databases">
        <authorList>
            <person name="McCartney M.A."/>
            <person name="Auch B."/>
            <person name="Kono T."/>
            <person name="Mallez S."/>
            <person name="Becker A."/>
            <person name="Gohl D.M."/>
            <person name="Silverstein K.A.T."/>
            <person name="Koren S."/>
            <person name="Bechman K.B."/>
            <person name="Herman A."/>
            <person name="Abrahante J.E."/>
            <person name="Garbe J."/>
        </authorList>
    </citation>
    <scope>NUCLEOTIDE SEQUENCE</scope>
    <source>
        <strain evidence="1">Duluth1</strain>
        <tissue evidence="1">Whole animal</tissue>
    </source>
</reference>
<evidence type="ECO:0000313" key="2">
    <source>
        <dbReference type="Proteomes" id="UP000828390"/>
    </source>
</evidence>
<proteinExistence type="predicted"/>
<gene>
    <name evidence="1" type="ORF">DPMN_164358</name>
</gene>
<protein>
    <submittedName>
        <fullName evidence="1">Uncharacterized protein</fullName>
    </submittedName>
</protein>
<dbReference type="Proteomes" id="UP000828390">
    <property type="component" value="Unassembled WGS sequence"/>
</dbReference>
<evidence type="ECO:0000313" key="1">
    <source>
        <dbReference type="EMBL" id="KAH3786252.1"/>
    </source>
</evidence>